<dbReference type="InterPro" id="IPR017451">
    <property type="entry name" value="F-box-assoc_interact_dom"/>
</dbReference>
<accession>A0AA87ZRH8</accession>
<reference evidence="2" key="1">
    <citation type="submission" date="2023-07" db="EMBL/GenBank/DDBJ databases">
        <title>draft genome sequence of fig (Ficus carica).</title>
        <authorList>
            <person name="Takahashi T."/>
            <person name="Nishimura K."/>
        </authorList>
    </citation>
    <scope>NUCLEOTIDE SEQUENCE</scope>
</reference>
<comment type="caution">
    <text evidence="2">The sequence shown here is derived from an EMBL/GenBank/DDBJ whole genome shotgun (WGS) entry which is preliminary data.</text>
</comment>
<dbReference type="Pfam" id="PF00646">
    <property type="entry name" value="F-box"/>
    <property type="match status" value="1"/>
</dbReference>
<dbReference type="SUPFAM" id="SSF81383">
    <property type="entry name" value="F-box domain"/>
    <property type="match status" value="1"/>
</dbReference>
<gene>
    <name evidence="2" type="ORF">TIFTF001_002037</name>
</gene>
<evidence type="ECO:0000313" key="3">
    <source>
        <dbReference type="Proteomes" id="UP001187192"/>
    </source>
</evidence>
<sequence length="278" mass="31261">MRRKRTSQAQICNTDEHIRISIMDLPTEVIVEILLKIPSKSVISCKCVCKSWRVLISNPHFVKAHSAQANASLFVCYLKNLYLMERPEDEFEDDRATLPLNPDTKLKIPLRSTHVVLNDSQDHDDRPNMCNLRPEKPSYCILNSCNGLVCLAGPLFEPVAVCNPITGEFLTLPRPYVSSVHRKNYVVSRFSGLGFSPKHNQYKVFRTFARIEEGSGRGCFARGGIFGEIFTLEKGSSWRGVGSAPDSSQQLYTTTLSIYSPTYIRGALHWLSSMNSIA</sequence>
<dbReference type="InterPro" id="IPR001810">
    <property type="entry name" value="F-box_dom"/>
</dbReference>
<dbReference type="Gene3D" id="1.20.1280.50">
    <property type="match status" value="1"/>
</dbReference>
<dbReference type="InterPro" id="IPR013187">
    <property type="entry name" value="F-box-assoc_dom_typ3"/>
</dbReference>
<dbReference type="EMBL" id="BTGU01000002">
    <property type="protein sequence ID" value="GMN28401.1"/>
    <property type="molecule type" value="Genomic_DNA"/>
</dbReference>
<dbReference type="InterPro" id="IPR036047">
    <property type="entry name" value="F-box-like_dom_sf"/>
</dbReference>
<organism evidence="2 3">
    <name type="scientific">Ficus carica</name>
    <name type="common">Common fig</name>
    <dbReference type="NCBI Taxonomy" id="3494"/>
    <lineage>
        <taxon>Eukaryota</taxon>
        <taxon>Viridiplantae</taxon>
        <taxon>Streptophyta</taxon>
        <taxon>Embryophyta</taxon>
        <taxon>Tracheophyta</taxon>
        <taxon>Spermatophyta</taxon>
        <taxon>Magnoliopsida</taxon>
        <taxon>eudicotyledons</taxon>
        <taxon>Gunneridae</taxon>
        <taxon>Pentapetalae</taxon>
        <taxon>rosids</taxon>
        <taxon>fabids</taxon>
        <taxon>Rosales</taxon>
        <taxon>Moraceae</taxon>
        <taxon>Ficeae</taxon>
        <taxon>Ficus</taxon>
    </lineage>
</organism>
<protein>
    <recommendedName>
        <fullName evidence="1">F-box domain-containing protein</fullName>
    </recommendedName>
</protein>
<dbReference type="InterPro" id="IPR050796">
    <property type="entry name" value="SCF_F-box_component"/>
</dbReference>
<evidence type="ECO:0000259" key="1">
    <source>
        <dbReference type="PROSITE" id="PS50181"/>
    </source>
</evidence>
<dbReference type="Pfam" id="PF08268">
    <property type="entry name" value="FBA_3"/>
    <property type="match status" value="1"/>
</dbReference>
<dbReference type="PANTHER" id="PTHR31672">
    <property type="entry name" value="BNACNNG10540D PROTEIN"/>
    <property type="match status" value="1"/>
</dbReference>
<dbReference type="CDD" id="cd22157">
    <property type="entry name" value="F-box_AtFBW1-like"/>
    <property type="match status" value="1"/>
</dbReference>
<dbReference type="AlphaFoldDB" id="A0AA87ZRH8"/>
<proteinExistence type="predicted"/>
<dbReference type="PROSITE" id="PS50181">
    <property type="entry name" value="FBOX"/>
    <property type="match status" value="1"/>
</dbReference>
<dbReference type="SMART" id="SM00256">
    <property type="entry name" value="FBOX"/>
    <property type="match status" value="1"/>
</dbReference>
<dbReference type="NCBIfam" id="TIGR01640">
    <property type="entry name" value="F_box_assoc_1"/>
    <property type="match status" value="1"/>
</dbReference>
<name>A0AA87ZRH8_FICCA</name>
<keyword evidence="3" id="KW-1185">Reference proteome</keyword>
<feature type="domain" description="F-box" evidence="1">
    <location>
        <begin position="19"/>
        <end position="65"/>
    </location>
</feature>
<evidence type="ECO:0000313" key="2">
    <source>
        <dbReference type="EMBL" id="GMN28401.1"/>
    </source>
</evidence>
<dbReference type="Proteomes" id="UP001187192">
    <property type="component" value="Unassembled WGS sequence"/>
</dbReference>